<name>A0A1P8WAQ2_9PLAN</name>
<dbReference type="PANTHER" id="PTHR34383:SF3">
    <property type="entry name" value="POLYPHOSPHATE:AMP PHOSPHOTRANSFERASE"/>
    <property type="match status" value="1"/>
</dbReference>
<evidence type="ECO:0000256" key="2">
    <source>
        <dbReference type="ARBA" id="ARBA00022679"/>
    </source>
</evidence>
<dbReference type="Pfam" id="PF03976">
    <property type="entry name" value="PPK2"/>
    <property type="match status" value="1"/>
</dbReference>
<organism evidence="5 6">
    <name type="scientific">Fuerstiella marisgermanici</name>
    <dbReference type="NCBI Taxonomy" id="1891926"/>
    <lineage>
        <taxon>Bacteria</taxon>
        <taxon>Pseudomonadati</taxon>
        <taxon>Planctomycetota</taxon>
        <taxon>Planctomycetia</taxon>
        <taxon>Planctomycetales</taxon>
        <taxon>Planctomycetaceae</taxon>
        <taxon>Fuerstiella</taxon>
    </lineage>
</organism>
<evidence type="ECO:0000259" key="4">
    <source>
        <dbReference type="Pfam" id="PF03976"/>
    </source>
</evidence>
<reference evidence="5 6" key="1">
    <citation type="journal article" date="2016" name="Front. Microbiol.">
        <title>Fuerstia marisgermanicae gen. nov., sp. nov., an Unusual Member of the Phylum Planctomycetes from the German Wadden Sea.</title>
        <authorList>
            <person name="Kohn T."/>
            <person name="Heuer A."/>
            <person name="Jogler M."/>
            <person name="Vollmers J."/>
            <person name="Boedeker C."/>
            <person name="Bunk B."/>
            <person name="Rast P."/>
            <person name="Borchert D."/>
            <person name="Glockner I."/>
            <person name="Freese H.M."/>
            <person name="Klenk H.P."/>
            <person name="Overmann J."/>
            <person name="Kaster A.K."/>
            <person name="Rohde M."/>
            <person name="Wiegand S."/>
            <person name="Jogler C."/>
        </authorList>
    </citation>
    <scope>NUCLEOTIDE SEQUENCE [LARGE SCALE GENOMIC DNA]</scope>
    <source>
        <strain evidence="5 6">NH11</strain>
    </source>
</reference>
<keyword evidence="6" id="KW-1185">Reference proteome</keyword>
<dbReference type="Proteomes" id="UP000187735">
    <property type="component" value="Chromosome"/>
</dbReference>
<accession>A0A1P8WAQ2</accession>
<dbReference type="PIRSF" id="PIRSF028756">
    <property type="entry name" value="PPK2_prd"/>
    <property type="match status" value="1"/>
</dbReference>
<evidence type="ECO:0000313" key="5">
    <source>
        <dbReference type="EMBL" id="APZ91121.1"/>
    </source>
</evidence>
<gene>
    <name evidence="5" type="ORF">Fuma_00707</name>
</gene>
<protein>
    <submittedName>
        <fullName evidence="5">Polyphosphate:nucleotide phosphotransferase, PPK2 family</fullName>
    </submittedName>
</protein>
<dbReference type="PANTHER" id="PTHR34383">
    <property type="entry name" value="POLYPHOSPHATE:AMP PHOSPHOTRANSFERASE-RELATED"/>
    <property type="match status" value="1"/>
</dbReference>
<dbReference type="STRING" id="1891926.Fuma_00707"/>
<dbReference type="InterPro" id="IPR027417">
    <property type="entry name" value="P-loop_NTPase"/>
</dbReference>
<dbReference type="SUPFAM" id="SSF52540">
    <property type="entry name" value="P-loop containing nucleoside triphosphate hydrolases"/>
    <property type="match status" value="1"/>
</dbReference>
<comment type="similarity">
    <text evidence="1">Belongs to the polyphosphate kinase 2 (PPK2) family. Class I subfamily.</text>
</comment>
<feature type="domain" description="Polyphosphate kinase-2-related" evidence="4">
    <location>
        <begin position="28"/>
        <end position="253"/>
    </location>
</feature>
<dbReference type="InterPro" id="IPR022488">
    <property type="entry name" value="PPK2-related"/>
</dbReference>
<dbReference type="EMBL" id="CP017641">
    <property type="protein sequence ID" value="APZ91121.1"/>
    <property type="molecule type" value="Genomic_DNA"/>
</dbReference>
<dbReference type="AlphaFoldDB" id="A0A1P8WAQ2"/>
<dbReference type="GO" id="GO:0008976">
    <property type="term" value="F:polyphosphate kinase activity"/>
    <property type="evidence" value="ECO:0007669"/>
    <property type="project" value="InterPro"/>
</dbReference>
<dbReference type="OrthoDB" id="9775224at2"/>
<dbReference type="RefSeq" id="WP_077022931.1">
    <property type="nucleotide sequence ID" value="NZ_CP017641.1"/>
</dbReference>
<evidence type="ECO:0000256" key="3">
    <source>
        <dbReference type="ARBA" id="ARBA00022777"/>
    </source>
</evidence>
<dbReference type="NCBIfam" id="TIGR03709">
    <property type="entry name" value="PPK2_rel_1"/>
    <property type="match status" value="1"/>
</dbReference>
<evidence type="ECO:0000313" key="6">
    <source>
        <dbReference type="Proteomes" id="UP000187735"/>
    </source>
</evidence>
<keyword evidence="2 5" id="KW-0808">Transferase</keyword>
<proteinExistence type="inferred from homology"/>
<dbReference type="InterPro" id="IPR022300">
    <property type="entry name" value="PPK2-rel_1"/>
</dbReference>
<dbReference type="KEGG" id="fmr:Fuma_00707"/>
<evidence type="ECO:0000256" key="1">
    <source>
        <dbReference type="ARBA" id="ARBA00009924"/>
    </source>
</evidence>
<sequence length="267" mass="31434">MPDTHRLSPSTPIRIDEVSSRGKDFHDDRDEAEKEFYSLRNELIEWQRKLYAEGKQKLLVVLQAMDAGGKDGTIRHAFKGVNPQGVRVTSFKKPSELELAHDFLWRIHKAVPAKGMIGVFNRSHYEDVLVVRVHNIVPKSVWQPRYEVINQFEKHLVDSGTTILKFFLHISKKEQRERMQDRLDQPDKHWKFDVDDLNKRAQWDDYQLAFQDMLNNCTTEHAPWYLIPADQKWYRNLAIMRTMVDTLKEMNPQYPTSEDLSGITIND</sequence>
<dbReference type="InterPro" id="IPR016898">
    <property type="entry name" value="Polyphosphate_phosphotransfera"/>
</dbReference>
<keyword evidence="3" id="KW-0418">Kinase</keyword>
<dbReference type="GO" id="GO:0006797">
    <property type="term" value="P:polyphosphate metabolic process"/>
    <property type="evidence" value="ECO:0007669"/>
    <property type="project" value="InterPro"/>
</dbReference>
<dbReference type="Gene3D" id="3.40.50.300">
    <property type="entry name" value="P-loop containing nucleotide triphosphate hydrolases"/>
    <property type="match status" value="1"/>
</dbReference>